<keyword evidence="2" id="KW-1185">Reference proteome</keyword>
<name>A0A086BB17_9FLAO</name>
<evidence type="ECO:0008006" key="3">
    <source>
        <dbReference type="Google" id="ProtNLM"/>
    </source>
</evidence>
<organism evidence="1 2">
    <name type="scientific">Chryseobacterium piperi</name>
    <dbReference type="NCBI Taxonomy" id="558152"/>
    <lineage>
        <taxon>Bacteria</taxon>
        <taxon>Pseudomonadati</taxon>
        <taxon>Bacteroidota</taxon>
        <taxon>Flavobacteriia</taxon>
        <taxon>Flavobacteriales</taxon>
        <taxon>Weeksellaceae</taxon>
        <taxon>Chryseobacterium group</taxon>
        <taxon>Chryseobacterium</taxon>
    </lineage>
</organism>
<dbReference type="Proteomes" id="UP000028709">
    <property type="component" value="Unassembled WGS sequence"/>
</dbReference>
<proteinExistence type="predicted"/>
<dbReference type="EMBL" id="JPRJ01000020">
    <property type="protein sequence ID" value="KFF26131.1"/>
    <property type="molecule type" value="Genomic_DNA"/>
</dbReference>
<dbReference type="Gene3D" id="3.40.430.10">
    <property type="entry name" value="Dihydrofolate Reductase, subunit A"/>
    <property type="match status" value="1"/>
</dbReference>
<accession>A0A086BB17</accession>
<reference evidence="1 2" key="1">
    <citation type="submission" date="2014-07" db="EMBL/GenBank/DDBJ databases">
        <title>Genome of Chryseobacterium piperi CTM.</title>
        <authorList>
            <person name="Pipes S.E."/>
            <person name="Stropko S.J."/>
            <person name="Newman J.D."/>
        </authorList>
    </citation>
    <scope>NUCLEOTIDE SEQUENCE [LARGE SCALE GENOMIC DNA]</scope>
    <source>
        <strain evidence="1 2">CTM</strain>
    </source>
</reference>
<dbReference type="AlphaFoldDB" id="A0A086BB17"/>
<dbReference type="SUPFAM" id="SSF53597">
    <property type="entry name" value="Dihydrofolate reductase-like"/>
    <property type="match status" value="1"/>
</dbReference>
<dbReference type="RefSeq" id="WP_034685294.1">
    <property type="nucleotide sequence ID" value="NZ_CP023049.2"/>
</dbReference>
<evidence type="ECO:0000313" key="2">
    <source>
        <dbReference type="Proteomes" id="UP000028709"/>
    </source>
</evidence>
<sequence length="169" mass="18684">MKVTVIANISANGKVLLSDNPHHQLPPEAMGFYLEFAKKVGNLVIGVKTFENFLNFPQEVKEHFSGIEIVILSEKPYASKDYKTVASPEEAIEYMSEKGLHKMAVGGGTGAFNAFIDQDLVTDIYFNIHPLITGVGGVLGNNSVLNSKFKHKEYNLKDGFIQLHLSKED</sequence>
<dbReference type="InterPro" id="IPR024072">
    <property type="entry name" value="DHFR-like_dom_sf"/>
</dbReference>
<dbReference type="KEGG" id="cpip:CJF12_17435"/>
<comment type="caution">
    <text evidence="1">The sequence shown here is derived from an EMBL/GenBank/DDBJ whole genome shotgun (WGS) entry which is preliminary data.</text>
</comment>
<dbReference type="eggNOG" id="COG0262">
    <property type="taxonomic scope" value="Bacteria"/>
</dbReference>
<evidence type="ECO:0000313" key="1">
    <source>
        <dbReference type="EMBL" id="KFF26131.1"/>
    </source>
</evidence>
<protein>
    <recommendedName>
        <fullName evidence="3">Bacterial bifunctional deaminase-reductase C-terminal domain-containing protein</fullName>
    </recommendedName>
</protein>
<dbReference type="OrthoDB" id="705695at2"/>
<dbReference type="STRING" id="558152.IQ37_11850"/>
<gene>
    <name evidence="1" type="ORF">IQ37_11850</name>
</gene>